<comment type="caution">
    <text evidence="16">The sequence shown here is derived from an EMBL/GenBank/DDBJ whole genome shotgun (WGS) entry which is preliminary data.</text>
</comment>
<dbReference type="EMBL" id="PNBA02000020">
    <property type="protein sequence ID" value="KAG6390194.1"/>
    <property type="molecule type" value="Genomic_DNA"/>
</dbReference>
<evidence type="ECO:0000256" key="9">
    <source>
        <dbReference type="ARBA" id="ARBA00022989"/>
    </source>
</evidence>
<keyword evidence="3" id="KW-0808">Transferase</keyword>
<keyword evidence="9 14" id="KW-1133">Transmembrane helix</keyword>
<feature type="compositionally biased region" description="Basic and acidic residues" evidence="13">
    <location>
        <begin position="998"/>
        <end position="1014"/>
    </location>
</feature>
<feature type="transmembrane region" description="Helical" evidence="14">
    <location>
        <begin position="745"/>
        <end position="769"/>
    </location>
</feature>
<dbReference type="Proteomes" id="UP000298416">
    <property type="component" value="Unassembled WGS sequence"/>
</dbReference>
<dbReference type="InterPro" id="IPR001245">
    <property type="entry name" value="Ser-Thr/Tyr_kinase_cat_dom"/>
</dbReference>
<gene>
    <name evidence="16" type="ORF">SASPL_151676</name>
</gene>
<protein>
    <recommendedName>
        <fullName evidence="15">Protein kinase domain-containing protein</fullName>
    </recommendedName>
</protein>
<dbReference type="GO" id="GO:0016020">
    <property type="term" value="C:membrane"/>
    <property type="evidence" value="ECO:0007669"/>
    <property type="project" value="UniProtKB-SubCell"/>
</dbReference>
<dbReference type="Pfam" id="PF07714">
    <property type="entry name" value="PK_Tyr_Ser-Thr"/>
    <property type="match status" value="1"/>
</dbReference>
<dbReference type="Gene3D" id="2.60.120.430">
    <property type="entry name" value="Galactose-binding lectin"/>
    <property type="match status" value="2"/>
</dbReference>
<feature type="domain" description="Protein kinase" evidence="15">
    <location>
        <begin position="832"/>
        <end position="1052"/>
    </location>
</feature>
<dbReference type="PANTHER" id="PTHR34590">
    <property type="entry name" value="OS03G0124300 PROTEIN-RELATED"/>
    <property type="match status" value="1"/>
</dbReference>
<dbReference type="FunFam" id="2.60.120.430:FF:000005">
    <property type="entry name" value="Putative receptor-like protein kinase"/>
    <property type="match status" value="1"/>
</dbReference>
<feature type="binding site" evidence="12">
    <location>
        <position position="860"/>
    </location>
    <ligand>
        <name>ATP</name>
        <dbReference type="ChEBI" id="CHEBI:30616"/>
    </ligand>
</feature>
<dbReference type="Gene3D" id="1.10.510.10">
    <property type="entry name" value="Transferase(Phosphotransferase) domain 1"/>
    <property type="match status" value="1"/>
</dbReference>
<evidence type="ECO:0000256" key="3">
    <source>
        <dbReference type="ARBA" id="ARBA00022679"/>
    </source>
</evidence>
<feature type="region of interest" description="Disordered" evidence="13">
    <location>
        <begin position="996"/>
        <end position="1016"/>
    </location>
</feature>
<dbReference type="FunFam" id="3.30.200.20:FF:000039">
    <property type="entry name" value="receptor-like protein kinase FERONIA"/>
    <property type="match status" value="1"/>
</dbReference>
<reference evidence="16" key="1">
    <citation type="submission" date="2018-01" db="EMBL/GenBank/DDBJ databases">
        <authorList>
            <person name="Mao J.F."/>
        </authorList>
    </citation>
    <scope>NUCLEOTIDE SEQUENCE</scope>
    <source>
        <strain evidence="16">Huo1</strain>
        <tissue evidence="16">Leaf</tissue>
    </source>
</reference>
<dbReference type="PROSITE" id="PS50011">
    <property type="entry name" value="PROTEIN_KINASE_DOM"/>
    <property type="match status" value="1"/>
</dbReference>
<organism evidence="16">
    <name type="scientific">Salvia splendens</name>
    <name type="common">Scarlet sage</name>
    <dbReference type="NCBI Taxonomy" id="180675"/>
    <lineage>
        <taxon>Eukaryota</taxon>
        <taxon>Viridiplantae</taxon>
        <taxon>Streptophyta</taxon>
        <taxon>Embryophyta</taxon>
        <taxon>Tracheophyta</taxon>
        <taxon>Spermatophyta</taxon>
        <taxon>Magnoliopsida</taxon>
        <taxon>eudicotyledons</taxon>
        <taxon>Gunneridae</taxon>
        <taxon>Pentapetalae</taxon>
        <taxon>asterids</taxon>
        <taxon>lamiids</taxon>
        <taxon>Lamiales</taxon>
        <taxon>Lamiaceae</taxon>
        <taxon>Nepetoideae</taxon>
        <taxon>Mentheae</taxon>
        <taxon>Salviinae</taxon>
        <taxon>Salvia</taxon>
        <taxon>Salvia subgen. Calosphace</taxon>
        <taxon>core Calosphace</taxon>
    </lineage>
</organism>
<evidence type="ECO:0000313" key="16">
    <source>
        <dbReference type="EMBL" id="KAG6390194.1"/>
    </source>
</evidence>
<dbReference type="InterPro" id="IPR024788">
    <property type="entry name" value="Malectin-like_Carb-bd_dom"/>
</dbReference>
<dbReference type="AlphaFoldDB" id="A0A8X8Z3U0"/>
<keyword evidence="7" id="KW-0418">Kinase</keyword>
<evidence type="ECO:0000256" key="13">
    <source>
        <dbReference type="SAM" id="MobiDB-lite"/>
    </source>
</evidence>
<evidence type="ECO:0000256" key="12">
    <source>
        <dbReference type="PROSITE-ProRule" id="PRU10141"/>
    </source>
</evidence>
<evidence type="ECO:0000256" key="11">
    <source>
        <dbReference type="ARBA" id="ARBA00023180"/>
    </source>
</evidence>
<dbReference type="GO" id="GO:0004714">
    <property type="term" value="F:transmembrane receptor protein tyrosine kinase activity"/>
    <property type="evidence" value="ECO:0007669"/>
    <property type="project" value="InterPro"/>
</dbReference>
<sequence length="1052" mass="118381">MEAIEINDECLSLKKNLEFRKIKMKGFFDEKKSILVVEETYTDSDPFAYEYSLLTPFLFLPQNRYRERLGVLAGAMGLHPEATLYVEQIQDKSAHLANTTLYNDAHMLAHYANIRKDHIHMIILWYCSSAGMFQLEKWRLEEWWILIPTGLFGVAAWNFFRARAKEKVHKYREGRLKLKALQGNRIYTESLDSVEFRRVVCRGVYDHKNSILVHKYIKINSGYWKHGYNLLTPLHPIPNDPQSIQSAILVNRGWVPLAWGKEALGREEESVELVGVISKGERPNRLWRSNNPAKSEWFTVDVPSLAHACGLPETTLHVVEIDSSSKMNTRKPYPFAFLACQVKEIYLSQLEHARYSALGSTAFTPEDNFLISCGSDSSSEIVYNRHFIGDSSDKGSSFLSEGKSSSLKNPNSDVIYSTARVFTSASSYTFNIKKLGTHLVRLHFSPFTSRNYNLKNGKFGVSANGISLLTTFSANVTVVKEFFVMVDRDELEIVFTPDDDSDFAFVSAIEVFSAPKDFFIDSVEIALINPQEISEFKQNISNQVLETVHRVNVGGLLLTPFNDTLWRTWIPDEDFLVIKSAAKVARTSDPPNYQQGGVTREVAPDNVYMTAQQMNVYNGSLVNHFNITWDFPVSSEGAMHLVRLHFCDIVSVSLSMLYFNIYINGVTAYKDVDLSVLAFHRLASPYYIDFVVKNMGGSGVVRISVGPSDLSNTMKKNAILNGVEIMRMVNYVSPSPPESKNGGKWIVLGCVVGGVLVLSLAVVTVVAILRCKIRKPKTRRAESTVWASLRVFGGGSSHATISQGTALASPGPYGYYGLKIPFADLQLATDSFDKNLIVGSGGFGMVYKGVLKDDIKVAVKRGVPGSRQGLPEFQTEITVLSKIRHHHLVSLVGYCEEQSEMILVYEYMEKGPLRNHLYVDPLLNREQVNLAEWAMEWHKKGMINEIIDPNLVGQIKPNSLKKFGETAEKCLAEYGVDRPTMGDVLWNLEYAYQLQTNERPREEEQRETDGDGEAHVVVPLRRADIDGDRDYDGGSDISTSRVFSQLLTNEGR</sequence>
<dbReference type="PANTHER" id="PTHR34590:SF18">
    <property type="entry name" value="MALECTIN-LIKE DOMAIN-CONTAINING PROTEIN"/>
    <property type="match status" value="1"/>
</dbReference>
<keyword evidence="17" id="KW-1185">Reference proteome</keyword>
<reference evidence="16" key="2">
    <citation type="submission" date="2020-08" db="EMBL/GenBank/DDBJ databases">
        <title>Plant Genome Project.</title>
        <authorList>
            <person name="Zhang R.-G."/>
        </authorList>
    </citation>
    <scope>NUCLEOTIDE SEQUENCE</scope>
    <source>
        <strain evidence="16">Huo1</strain>
        <tissue evidence="16">Leaf</tissue>
    </source>
</reference>
<evidence type="ECO:0000259" key="15">
    <source>
        <dbReference type="PROSITE" id="PS50011"/>
    </source>
</evidence>
<evidence type="ECO:0000256" key="1">
    <source>
        <dbReference type="ARBA" id="ARBA00004479"/>
    </source>
</evidence>
<keyword evidence="8 12" id="KW-0067">ATP-binding</keyword>
<accession>A0A8X8Z3U0</accession>
<dbReference type="Gene3D" id="3.30.200.20">
    <property type="entry name" value="Phosphorylase Kinase, domain 1"/>
    <property type="match status" value="1"/>
</dbReference>
<dbReference type="GO" id="GO:0005524">
    <property type="term" value="F:ATP binding"/>
    <property type="evidence" value="ECO:0007669"/>
    <property type="project" value="UniProtKB-UniRule"/>
</dbReference>
<comment type="subcellular location">
    <subcellularLocation>
        <location evidence="1">Membrane</location>
        <topology evidence="1">Single-pass type I membrane protein</topology>
    </subcellularLocation>
</comment>
<dbReference type="FunFam" id="2.60.120.430:FF:000001">
    <property type="entry name" value="Receptor-like protein kinase FERONIA"/>
    <property type="match status" value="1"/>
</dbReference>
<dbReference type="SUPFAM" id="SSF56112">
    <property type="entry name" value="Protein kinase-like (PK-like)"/>
    <property type="match status" value="1"/>
</dbReference>
<dbReference type="InterPro" id="IPR000719">
    <property type="entry name" value="Prot_kinase_dom"/>
</dbReference>
<name>A0A8X8Z3U0_SALSN</name>
<dbReference type="Pfam" id="PF12819">
    <property type="entry name" value="Malectin_like"/>
    <property type="match status" value="1"/>
</dbReference>
<evidence type="ECO:0000313" key="17">
    <source>
        <dbReference type="Proteomes" id="UP000298416"/>
    </source>
</evidence>
<evidence type="ECO:0000256" key="6">
    <source>
        <dbReference type="ARBA" id="ARBA00022741"/>
    </source>
</evidence>
<dbReference type="CDD" id="cd06662">
    <property type="entry name" value="SURF1"/>
    <property type="match status" value="1"/>
</dbReference>
<dbReference type="InterPro" id="IPR011009">
    <property type="entry name" value="Kinase-like_dom_sf"/>
</dbReference>
<proteinExistence type="predicted"/>
<dbReference type="InterPro" id="IPR002994">
    <property type="entry name" value="Surf1/Shy1"/>
</dbReference>
<evidence type="ECO:0000256" key="2">
    <source>
        <dbReference type="ARBA" id="ARBA00022527"/>
    </source>
</evidence>
<evidence type="ECO:0000256" key="7">
    <source>
        <dbReference type="ARBA" id="ARBA00022777"/>
    </source>
</evidence>
<dbReference type="InterPro" id="IPR017441">
    <property type="entry name" value="Protein_kinase_ATP_BS"/>
</dbReference>
<dbReference type="Pfam" id="PF02104">
    <property type="entry name" value="SURF1"/>
    <property type="match status" value="1"/>
</dbReference>
<keyword evidence="4 14" id="KW-0812">Transmembrane</keyword>
<dbReference type="PROSITE" id="PS50895">
    <property type="entry name" value="SURF1"/>
    <property type="match status" value="1"/>
</dbReference>
<dbReference type="InterPro" id="IPR045272">
    <property type="entry name" value="ANXUR1/2-like"/>
</dbReference>
<keyword evidence="6 12" id="KW-0547">Nucleotide-binding</keyword>
<evidence type="ECO:0000256" key="4">
    <source>
        <dbReference type="ARBA" id="ARBA00022692"/>
    </source>
</evidence>
<dbReference type="GO" id="GO:0004674">
    <property type="term" value="F:protein serine/threonine kinase activity"/>
    <property type="evidence" value="ECO:0007669"/>
    <property type="project" value="UniProtKB-KW"/>
</dbReference>
<evidence type="ECO:0000256" key="5">
    <source>
        <dbReference type="ARBA" id="ARBA00022729"/>
    </source>
</evidence>
<keyword evidence="10 14" id="KW-0472">Membrane</keyword>
<keyword evidence="5" id="KW-0732">Signal</keyword>
<evidence type="ECO:0000256" key="10">
    <source>
        <dbReference type="ARBA" id="ARBA00023136"/>
    </source>
</evidence>
<keyword evidence="11" id="KW-0325">Glycoprotein</keyword>
<dbReference type="PROSITE" id="PS00107">
    <property type="entry name" value="PROTEIN_KINASE_ATP"/>
    <property type="match status" value="1"/>
</dbReference>
<evidence type="ECO:0000256" key="14">
    <source>
        <dbReference type="SAM" id="Phobius"/>
    </source>
</evidence>
<evidence type="ECO:0000256" key="8">
    <source>
        <dbReference type="ARBA" id="ARBA00022840"/>
    </source>
</evidence>
<keyword evidence="2" id="KW-0723">Serine/threonine-protein kinase</keyword>